<dbReference type="Gene3D" id="1.10.510.10">
    <property type="entry name" value="Transferase(Phosphotransferase) domain 1"/>
    <property type="match status" value="1"/>
</dbReference>
<dbReference type="PROSITE" id="PS00108">
    <property type="entry name" value="PROTEIN_KINASE_ST"/>
    <property type="match status" value="1"/>
</dbReference>
<name>A0A9P5UGB6_9AGAR</name>
<dbReference type="AlphaFoldDB" id="A0A9P5UGB6"/>
<dbReference type="SMART" id="SM00220">
    <property type="entry name" value="S_TKc"/>
    <property type="match status" value="1"/>
</dbReference>
<comment type="caution">
    <text evidence="3">The sequence shown here is derived from an EMBL/GenBank/DDBJ whole genome shotgun (WGS) entry which is preliminary data.</text>
</comment>
<dbReference type="SUPFAM" id="SSF56112">
    <property type="entry name" value="Protein kinase-like (PK-like)"/>
    <property type="match status" value="1"/>
</dbReference>
<keyword evidence="3" id="KW-0418">Kinase</keyword>
<organism evidence="3 4">
    <name type="scientific">Rhodocollybia butyracea</name>
    <dbReference type="NCBI Taxonomy" id="206335"/>
    <lineage>
        <taxon>Eukaryota</taxon>
        <taxon>Fungi</taxon>
        <taxon>Dikarya</taxon>
        <taxon>Basidiomycota</taxon>
        <taxon>Agaricomycotina</taxon>
        <taxon>Agaricomycetes</taxon>
        <taxon>Agaricomycetidae</taxon>
        <taxon>Agaricales</taxon>
        <taxon>Marasmiineae</taxon>
        <taxon>Omphalotaceae</taxon>
        <taxon>Rhodocollybia</taxon>
    </lineage>
</organism>
<dbReference type="InterPro" id="IPR000719">
    <property type="entry name" value="Prot_kinase_dom"/>
</dbReference>
<proteinExistence type="predicted"/>
<dbReference type="InterPro" id="IPR050235">
    <property type="entry name" value="CK1_Ser-Thr_kinase"/>
</dbReference>
<keyword evidence="4" id="KW-1185">Reference proteome</keyword>
<evidence type="ECO:0000313" key="3">
    <source>
        <dbReference type="EMBL" id="KAF9078214.1"/>
    </source>
</evidence>
<gene>
    <name evidence="3" type="ORF">BDP27DRAFT_1207522</name>
</gene>
<dbReference type="PANTHER" id="PTHR11909">
    <property type="entry name" value="CASEIN KINASE-RELATED"/>
    <property type="match status" value="1"/>
</dbReference>
<keyword evidence="3" id="KW-0808">Transferase</keyword>
<evidence type="ECO:0000313" key="4">
    <source>
        <dbReference type="Proteomes" id="UP000772434"/>
    </source>
</evidence>
<dbReference type="GO" id="GO:0004674">
    <property type="term" value="F:protein serine/threonine kinase activity"/>
    <property type="evidence" value="ECO:0007669"/>
    <property type="project" value="UniProtKB-EC"/>
</dbReference>
<dbReference type="InterPro" id="IPR008271">
    <property type="entry name" value="Ser/Thr_kinase_AS"/>
</dbReference>
<dbReference type="InterPro" id="IPR011009">
    <property type="entry name" value="Kinase-like_dom_sf"/>
</dbReference>
<dbReference type="EC" id="2.7.11.1" evidence="1"/>
<dbReference type="OrthoDB" id="5979581at2759"/>
<dbReference type="GO" id="GO:0005524">
    <property type="term" value="F:ATP binding"/>
    <property type="evidence" value="ECO:0007669"/>
    <property type="project" value="InterPro"/>
</dbReference>
<feature type="non-terminal residue" evidence="3">
    <location>
        <position position="1"/>
    </location>
</feature>
<reference evidence="3" key="1">
    <citation type="submission" date="2020-11" db="EMBL/GenBank/DDBJ databases">
        <authorList>
            <consortium name="DOE Joint Genome Institute"/>
            <person name="Ahrendt S."/>
            <person name="Riley R."/>
            <person name="Andreopoulos W."/>
            <person name="Labutti K."/>
            <person name="Pangilinan J."/>
            <person name="Ruiz-Duenas F.J."/>
            <person name="Barrasa J.M."/>
            <person name="Sanchez-Garcia M."/>
            <person name="Camarero S."/>
            <person name="Miyauchi S."/>
            <person name="Serrano A."/>
            <person name="Linde D."/>
            <person name="Babiker R."/>
            <person name="Drula E."/>
            <person name="Ayuso-Fernandez I."/>
            <person name="Pacheco R."/>
            <person name="Padilla G."/>
            <person name="Ferreira P."/>
            <person name="Barriuso J."/>
            <person name="Kellner H."/>
            <person name="Castanera R."/>
            <person name="Alfaro M."/>
            <person name="Ramirez L."/>
            <person name="Pisabarro A.G."/>
            <person name="Kuo A."/>
            <person name="Tritt A."/>
            <person name="Lipzen A."/>
            <person name="He G."/>
            <person name="Yan M."/>
            <person name="Ng V."/>
            <person name="Cullen D."/>
            <person name="Martin F."/>
            <person name="Rosso M.-N."/>
            <person name="Henrissat B."/>
            <person name="Hibbett D."/>
            <person name="Martinez A.T."/>
            <person name="Grigoriev I.V."/>
        </authorList>
    </citation>
    <scope>NUCLEOTIDE SEQUENCE</scope>
    <source>
        <strain evidence="3">AH 40177</strain>
    </source>
</reference>
<evidence type="ECO:0000259" key="2">
    <source>
        <dbReference type="PROSITE" id="PS50011"/>
    </source>
</evidence>
<sequence length="269" mass="30930">MLLPVQWLNGRYTGVVEKYLSPTGEHVAIKSERALSRITRSMVEYEYKLYQVLKGHPCIPRVYAYGTKTISGRQCRAMVMELLGPAVEHGFHQSRHDFTVERTAKVGLGMLTAVEYIHSKGFIHRDLKPENFLFGQHDQPNRDTVHIIDFGLARRYRDRGTNVHFAPAKGTVVGTLVYSSPGAHLGQALSRRDDLQTLSYILVRLFRGSLPWENLTGGTEKHRSKRIEQKKRSWTTARLCQGLPQEVERFACYCFSLEWSEDPDYDFLR</sequence>
<protein>
    <recommendedName>
        <fullName evidence="1">non-specific serine/threonine protein kinase</fullName>
        <ecNumber evidence="1">2.7.11.1</ecNumber>
    </recommendedName>
</protein>
<evidence type="ECO:0000256" key="1">
    <source>
        <dbReference type="ARBA" id="ARBA00012513"/>
    </source>
</evidence>
<dbReference type="EMBL" id="JADNRY010000002">
    <property type="protein sequence ID" value="KAF9078214.1"/>
    <property type="molecule type" value="Genomic_DNA"/>
</dbReference>
<dbReference type="Pfam" id="PF00069">
    <property type="entry name" value="Pkinase"/>
    <property type="match status" value="1"/>
</dbReference>
<dbReference type="Proteomes" id="UP000772434">
    <property type="component" value="Unassembled WGS sequence"/>
</dbReference>
<dbReference type="PROSITE" id="PS50011">
    <property type="entry name" value="PROTEIN_KINASE_DOM"/>
    <property type="match status" value="1"/>
</dbReference>
<feature type="domain" description="Protein kinase" evidence="2">
    <location>
        <begin position="1"/>
        <end position="269"/>
    </location>
</feature>
<accession>A0A9P5UGB6</accession>